<evidence type="ECO:0000313" key="2">
    <source>
        <dbReference type="EMBL" id="KJQ72983.1"/>
    </source>
</evidence>
<evidence type="ECO:0000256" key="1">
    <source>
        <dbReference type="SAM" id="Phobius"/>
    </source>
</evidence>
<feature type="transmembrane region" description="Helical" evidence="1">
    <location>
        <begin position="126"/>
        <end position="147"/>
    </location>
</feature>
<reference evidence="2 3" key="1">
    <citation type="submission" date="2015-02" db="EMBL/GenBank/DDBJ databases">
        <title>Evolution of amylase-binding proteins of oral streptococcal species.</title>
        <authorList>
            <person name="Haase E.M."/>
        </authorList>
    </citation>
    <scope>NUCLEOTIDE SEQUENCE [LARGE SCALE GENOMIC DNA]</scope>
    <source>
        <strain evidence="2 3">SK137</strain>
    </source>
</reference>
<sequence>MIKIIMKSNTKNFIALGIYQGKSVYYNNENHQLLYSTKDKTNGATALTGYSSIALVLYSVLRSISKNGKVPTDFRLLSLVLAYIIISIGSSLFLYYVLNRVIELEEFQIDLRNYQDFLKQEKRNVLILYITMLCFLIIGIVTGIIFISSGNYISLVLTLSSYFIVCTILNTKLIKRGMILRKLYKELENKDI</sequence>
<dbReference type="PATRIC" id="fig|28037.100.peg.643"/>
<dbReference type="EMBL" id="JYGQ01000001">
    <property type="protein sequence ID" value="KJQ72983.1"/>
    <property type="molecule type" value="Genomic_DNA"/>
</dbReference>
<dbReference type="Proteomes" id="UP000033415">
    <property type="component" value="Unassembled WGS sequence"/>
</dbReference>
<name>A0A081Q5V9_STRMT</name>
<protein>
    <recommendedName>
        <fullName evidence="4">Tandem five-TM protein</fullName>
    </recommendedName>
</protein>
<feature type="transmembrane region" description="Helical" evidence="1">
    <location>
        <begin position="44"/>
        <end position="64"/>
    </location>
</feature>
<feature type="transmembrane region" description="Helical" evidence="1">
    <location>
        <begin position="76"/>
        <end position="98"/>
    </location>
</feature>
<proteinExistence type="predicted"/>
<dbReference type="AlphaFoldDB" id="A0A081Q5V9"/>
<keyword evidence="1" id="KW-0472">Membrane</keyword>
<accession>A0A081Q5V9</accession>
<keyword evidence="1" id="KW-1133">Transmembrane helix</keyword>
<feature type="transmembrane region" description="Helical" evidence="1">
    <location>
        <begin position="153"/>
        <end position="174"/>
    </location>
</feature>
<organism evidence="2 3">
    <name type="scientific">Streptococcus mitis</name>
    <dbReference type="NCBI Taxonomy" id="28037"/>
    <lineage>
        <taxon>Bacteria</taxon>
        <taxon>Bacillati</taxon>
        <taxon>Bacillota</taxon>
        <taxon>Bacilli</taxon>
        <taxon>Lactobacillales</taxon>
        <taxon>Streptococcaceae</taxon>
        <taxon>Streptococcus</taxon>
        <taxon>Streptococcus mitis group</taxon>
    </lineage>
</organism>
<evidence type="ECO:0000313" key="3">
    <source>
        <dbReference type="Proteomes" id="UP000033415"/>
    </source>
</evidence>
<comment type="caution">
    <text evidence="2">The sequence shown here is derived from an EMBL/GenBank/DDBJ whole genome shotgun (WGS) entry which is preliminary data.</text>
</comment>
<evidence type="ECO:0008006" key="4">
    <source>
        <dbReference type="Google" id="ProtNLM"/>
    </source>
</evidence>
<keyword evidence="1" id="KW-0812">Transmembrane</keyword>
<gene>
    <name evidence="2" type="ORF">TZ91_00586</name>
</gene>